<dbReference type="Pfam" id="PF12710">
    <property type="entry name" value="HAD"/>
    <property type="match status" value="1"/>
</dbReference>
<dbReference type="Gene3D" id="1.10.150.210">
    <property type="entry name" value="Phosphoserine phosphatase, domain 2"/>
    <property type="match status" value="1"/>
</dbReference>
<evidence type="ECO:0000256" key="6">
    <source>
        <dbReference type="ARBA" id="ARBA00022801"/>
    </source>
</evidence>
<protein>
    <recommendedName>
        <fullName evidence="3">phosphoserine phosphatase</fullName>
        <ecNumber evidence="3">3.1.3.3</ecNumber>
    </recommendedName>
</protein>
<dbReference type="EMBL" id="JAZDRP010000006">
    <property type="protein sequence ID" value="MEE2526871.1"/>
    <property type="molecule type" value="Genomic_DNA"/>
</dbReference>
<keyword evidence="4" id="KW-0028">Amino-acid biosynthesis</keyword>
<keyword evidence="7" id="KW-0460">Magnesium</keyword>
<dbReference type="InterPro" id="IPR050582">
    <property type="entry name" value="HAD-like_SerB"/>
</dbReference>
<evidence type="ECO:0000256" key="4">
    <source>
        <dbReference type="ARBA" id="ARBA00022605"/>
    </source>
</evidence>
<dbReference type="EC" id="3.1.3.3" evidence="3"/>
<comment type="cofactor">
    <cofactor evidence="1">
        <name>Mg(2+)</name>
        <dbReference type="ChEBI" id="CHEBI:18420"/>
    </cofactor>
</comment>
<evidence type="ECO:0000313" key="11">
    <source>
        <dbReference type="EMBL" id="MEE2526871.1"/>
    </source>
</evidence>
<dbReference type="PANTHER" id="PTHR43344">
    <property type="entry name" value="PHOSPHOSERINE PHOSPHATASE"/>
    <property type="match status" value="1"/>
</dbReference>
<dbReference type="Gene3D" id="3.40.50.1000">
    <property type="entry name" value="HAD superfamily/HAD-like"/>
    <property type="match status" value="1"/>
</dbReference>
<comment type="catalytic activity">
    <reaction evidence="10">
        <text>O-phospho-D-serine + H2O = D-serine + phosphate</text>
        <dbReference type="Rhea" id="RHEA:24873"/>
        <dbReference type="ChEBI" id="CHEBI:15377"/>
        <dbReference type="ChEBI" id="CHEBI:35247"/>
        <dbReference type="ChEBI" id="CHEBI:43474"/>
        <dbReference type="ChEBI" id="CHEBI:58680"/>
        <dbReference type="EC" id="3.1.3.3"/>
    </reaction>
</comment>
<evidence type="ECO:0000256" key="2">
    <source>
        <dbReference type="ARBA" id="ARBA00005135"/>
    </source>
</evidence>
<dbReference type="InterPro" id="IPR036412">
    <property type="entry name" value="HAD-like_sf"/>
</dbReference>
<dbReference type="RefSeq" id="WP_330199534.1">
    <property type="nucleotide sequence ID" value="NZ_JAZDRP010000006.1"/>
</dbReference>
<dbReference type="NCBIfam" id="TIGR01488">
    <property type="entry name" value="HAD-SF-IB"/>
    <property type="match status" value="1"/>
</dbReference>
<comment type="caution">
    <text evidence="11">The sequence shown here is derived from an EMBL/GenBank/DDBJ whole genome shotgun (WGS) entry which is preliminary data.</text>
</comment>
<dbReference type="PANTHER" id="PTHR43344:SF2">
    <property type="entry name" value="PHOSPHOSERINE PHOSPHATASE"/>
    <property type="match status" value="1"/>
</dbReference>
<accession>A0ABU7LSH6</accession>
<evidence type="ECO:0000256" key="3">
    <source>
        <dbReference type="ARBA" id="ARBA00012640"/>
    </source>
</evidence>
<comment type="catalytic activity">
    <reaction evidence="9">
        <text>O-phospho-L-serine + H2O = L-serine + phosphate</text>
        <dbReference type="Rhea" id="RHEA:21208"/>
        <dbReference type="ChEBI" id="CHEBI:15377"/>
        <dbReference type="ChEBI" id="CHEBI:33384"/>
        <dbReference type="ChEBI" id="CHEBI:43474"/>
        <dbReference type="ChEBI" id="CHEBI:57524"/>
        <dbReference type="EC" id="3.1.3.3"/>
    </reaction>
</comment>
<evidence type="ECO:0000256" key="7">
    <source>
        <dbReference type="ARBA" id="ARBA00022842"/>
    </source>
</evidence>
<keyword evidence="8" id="KW-0718">Serine biosynthesis</keyword>
<keyword evidence="12" id="KW-1185">Reference proteome</keyword>
<organism evidence="11 12">
    <name type="scientific">Hyphobacterium lacteum</name>
    <dbReference type="NCBI Taxonomy" id="3116575"/>
    <lineage>
        <taxon>Bacteria</taxon>
        <taxon>Pseudomonadati</taxon>
        <taxon>Pseudomonadota</taxon>
        <taxon>Alphaproteobacteria</taxon>
        <taxon>Maricaulales</taxon>
        <taxon>Maricaulaceae</taxon>
        <taxon>Hyphobacterium</taxon>
    </lineage>
</organism>
<evidence type="ECO:0000256" key="5">
    <source>
        <dbReference type="ARBA" id="ARBA00022723"/>
    </source>
</evidence>
<dbReference type="InterPro" id="IPR023214">
    <property type="entry name" value="HAD_sf"/>
</dbReference>
<name>A0ABU7LSH6_9PROT</name>
<evidence type="ECO:0000256" key="1">
    <source>
        <dbReference type="ARBA" id="ARBA00001946"/>
    </source>
</evidence>
<gene>
    <name evidence="11" type="ORF">V0U79_10860</name>
</gene>
<dbReference type="SUPFAM" id="SSF56784">
    <property type="entry name" value="HAD-like"/>
    <property type="match status" value="1"/>
</dbReference>
<reference evidence="11 12" key="1">
    <citation type="submission" date="2024-01" db="EMBL/GenBank/DDBJ databases">
        <title>Hyphobacterium bacterium isolated from marine sediment.</title>
        <authorList>
            <person name="Zhao S."/>
        </authorList>
    </citation>
    <scope>NUCLEOTIDE SEQUENCE [LARGE SCALE GENOMIC DNA]</scope>
    <source>
        <strain evidence="12">HN65</strain>
    </source>
</reference>
<evidence type="ECO:0000256" key="10">
    <source>
        <dbReference type="ARBA" id="ARBA00048523"/>
    </source>
</evidence>
<keyword evidence="6" id="KW-0378">Hydrolase</keyword>
<evidence type="ECO:0000256" key="8">
    <source>
        <dbReference type="ARBA" id="ARBA00023299"/>
    </source>
</evidence>
<sequence>MLTGPRLVCFDVDSTLLAVESLDFALTRKLGPETAEQIEQLTSGGMNGTLSFRQSLISRLDLTTLTRSDIAGAAVALCEHLTPGMSDLLSALRKRGDRVCAISGGFADILRLALRDLGFASSEIFANTFSWDGDKVAGIDVHNPLSDNGGKPRILSVLRQQENYASVWMVGDGVTDLETLTAGAADHFVGFGAIARRDAVVERAPDFADTIGDLQRILLG</sequence>
<evidence type="ECO:0000256" key="9">
    <source>
        <dbReference type="ARBA" id="ARBA00048138"/>
    </source>
</evidence>
<comment type="pathway">
    <text evidence="2">Amino-acid biosynthesis; L-serine biosynthesis; L-serine from 3-phospho-D-glycerate: step 3/3.</text>
</comment>
<evidence type="ECO:0000313" key="12">
    <source>
        <dbReference type="Proteomes" id="UP001354971"/>
    </source>
</evidence>
<keyword evidence="5" id="KW-0479">Metal-binding</keyword>
<proteinExistence type="predicted"/>
<dbReference type="Proteomes" id="UP001354971">
    <property type="component" value="Unassembled WGS sequence"/>
</dbReference>